<dbReference type="AlphaFoldDB" id="A0A369JZU6"/>
<evidence type="ECO:0000313" key="2">
    <source>
        <dbReference type="Proteomes" id="UP000076154"/>
    </source>
</evidence>
<name>A0A369JZU6_HYPMA</name>
<accession>A0A369JZU6</accession>
<sequence length="87" mass="9808">MDHLVTDNSTANHILFGEGLLTTLEVTEARKNMVASHMTNFLRFRSGMPCAERLYDWPQVSLTGSKCRSTFIEPVLRILKATKSLLP</sequence>
<protein>
    <submittedName>
        <fullName evidence="1">Uncharacterized protein</fullName>
    </submittedName>
</protein>
<keyword evidence="2" id="KW-1185">Reference proteome</keyword>
<evidence type="ECO:0000313" key="1">
    <source>
        <dbReference type="EMBL" id="RDB25865.1"/>
    </source>
</evidence>
<gene>
    <name evidence="1" type="ORF">Hypma_006806</name>
</gene>
<organism evidence="1 2">
    <name type="scientific">Hypsizygus marmoreus</name>
    <name type="common">White beech mushroom</name>
    <name type="synonym">Agaricus marmoreus</name>
    <dbReference type="NCBI Taxonomy" id="39966"/>
    <lineage>
        <taxon>Eukaryota</taxon>
        <taxon>Fungi</taxon>
        <taxon>Dikarya</taxon>
        <taxon>Basidiomycota</taxon>
        <taxon>Agaricomycotina</taxon>
        <taxon>Agaricomycetes</taxon>
        <taxon>Agaricomycetidae</taxon>
        <taxon>Agaricales</taxon>
        <taxon>Tricholomatineae</taxon>
        <taxon>Lyophyllaceae</taxon>
        <taxon>Hypsizygus</taxon>
    </lineage>
</organism>
<reference evidence="1" key="1">
    <citation type="submission" date="2018-04" db="EMBL/GenBank/DDBJ databases">
        <title>Whole genome sequencing of Hypsizygus marmoreus.</title>
        <authorList>
            <person name="Choi I.-G."/>
            <person name="Min B."/>
            <person name="Kim J.-G."/>
            <person name="Kim S."/>
            <person name="Oh Y.-L."/>
            <person name="Kong W.-S."/>
            <person name="Park H."/>
            <person name="Jeong J."/>
            <person name="Song E.-S."/>
        </authorList>
    </citation>
    <scope>NUCLEOTIDE SEQUENCE [LARGE SCALE GENOMIC DNA]</scope>
    <source>
        <strain evidence="1">51987-8</strain>
    </source>
</reference>
<dbReference type="EMBL" id="LUEZ02000040">
    <property type="protein sequence ID" value="RDB25865.1"/>
    <property type="molecule type" value="Genomic_DNA"/>
</dbReference>
<comment type="caution">
    <text evidence="1">The sequence shown here is derived from an EMBL/GenBank/DDBJ whole genome shotgun (WGS) entry which is preliminary data.</text>
</comment>
<dbReference type="Proteomes" id="UP000076154">
    <property type="component" value="Unassembled WGS sequence"/>
</dbReference>
<proteinExistence type="predicted"/>
<dbReference type="InParanoid" id="A0A369JZU6"/>